<reference evidence="3 4" key="1">
    <citation type="submission" date="2018-05" db="EMBL/GenBank/DDBJ databases">
        <title>Micromonospora atacamensis sp. nov., a novel actinobacteria isolated from high altitude Atacama Desert soil.</title>
        <authorList>
            <person name="Carro L."/>
            <person name="Golinska P."/>
            <person name="Klenk H.-P."/>
            <person name="Goodfellow M."/>
        </authorList>
    </citation>
    <scope>NUCLEOTIDE SEQUENCE [LARGE SCALE GENOMIC DNA]</scope>
    <source>
        <strain evidence="3 4">5R2A7</strain>
    </source>
</reference>
<evidence type="ECO:0000313" key="4">
    <source>
        <dbReference type="Proteomes" id="UP000245410"/>
    </source>
</evidence>
<keyword evidence="2" id="KW-0342">GTP-binding</keyword>
<comment type="caution">
    <text evidence="3">The sequence shown here is derived from an EMBL/GenBank/DDBJ whole genome shotgun (WGS) entry which is preliminary data.</text>
</comment>
<dbReference type="SUPFAM" id="SSF50465">
    <property type="entry name" value="EF-Tu/eEF-1alpha/eIF2-gamma C-terminal domain"/>
    <property type="match status" value="1"/>
</dbReference>
<dbReference type="RefSeq" id="WP_109818828.1">
    <property type="nucleotide sequence ID" value="NZ_QGKR01000226.1"/>
</dbReference>
<keyword evidence="4" id="KW-1185">Reference proteome</keyword>
<organism evidence="3 4">
    <name type="scientific">Micromonospora acroterricola</name>
    <dbReference type="NCBI Taxonomy" id="2202421"/>
    <lineage>
        <taxon>Bacteria</taxon>
        <taxon>Bacillati</taxon>
        <taxon>Actinomycetota</taxon>
        <taxon>Actinomycetes</taxon>
        <taxon>Micromonosporales</taxon>
        <taxon>Micromonosporaceae</taxon>
        <taxon>Micromonospora</taxon>
    </lineage>
</organism>
<keyword evidence="1" id="KW-0547">Nucleotide-binding</keyword>
<name>A0A317D3N4_9ACTN</name>
<dbReference type="GO" id="GO:0005525">
    <property type="term" value="F:GTP binding"/>
    <property type="evidence" value="ECO:0007669"/>
    <property type="project" value="UniProtKB-KW"/>
</dbReference>
<dbReference type="EMBL" id="QGKR01000226">
    <property type="protein sequence ID" value="PWR07243.1"/>
    <property type="molecule type" value="Genomic_DNA"/>
</dbReference>
<accession>A0A317D3N4</accession>
<sequence>MDVADLLARAAAMVPADVVNEAGVTVRDVREYLDDDEWEIALDLLADLHAGWRPPTAWWDLLIDSAELMGLADAAAWCHWGQWESIHGIVRAELRLLSPTEGGRRTPIPGKGVLRPLWDLGRRTAAGDPDLLVARIWVESMPALPPGATGSVRLGPLSPALWRHLRPGMTITMHEGRPAVGTAIIIEASNAR</sequence>
<proteinExistence type="predicted"/>
<dbReference type="InterPro" id="IPR009001">
    <property type="entry name" value="Transl_elong_EF1A/Init_IF2_C"/>
</dbReference>
<dbReference type="AlphaFoldDB" id="A0A317D3N4"/>
<dbReference type="OrthoDB" id="3472120at2"/>
<evidence type="ECO:0000256" key="2">
    <source>
        <dbReference type="ARBA" id="ARBA00023134"/>
    </source>
</evidence>
<gene>
    <name evidence="3" type="ORF">DKT68_19380</name>
</gene>
<protein>
    <submittedName>
        <fullName evidence="3">Uncharacterized protein</fullName>
    </submittedName>
</protein>
<dbReference type="Gene3D" id="2.40.30.10">
    <property type="entry name" value="Translation factors"/>
    <property type="match status" value="1"/>
</dbReference>
<dbReference type="Proteomes" id="UP000245410">
    <property type="component" value="Unassembled WGS sequence"/>
</dbReference>
<evidence type="ECO:0000313" key="3">
    <source>
        <dbReference type="EMBL" id="PWR07243.1"/>
    </source>
</evidence>
<evidence type="ECO:0000256" key="1">
    <source>
        <dbReference type="ARBA" id="ARBA00022741"/>
    </source>
</evidence>